<dbReference type="AlphaFoldDB" id="A0A833V8X1"/>
<feature type="compositionally biased region" description="Low complexity" evidence="1">
    <location>
        <begin position="28"/>
        <end position="37"/>
    </location>
</feature>
<evidence type="ECO:0000256" key="1">
    <source>
        <dbReference type="SAM" id="MobiDB-lite"/>
    </source>
</evidence>
<protein>
    <submittedName>
        <fullName evidence="2">Uncharacterized protein</fullName>
    </submittedName>
</protein>
<reference evidence="2" key="1">
    <citation type="submission" date="2020-01" db="EMBL/GenBank/DDBJ databases">
        <title>Genome sequence of Kobresia littledalei, the first chromosome-level genome in the family Cyperaceae.</title>
        <authorList>
            <person name="Qu G."/>
        </authorList>
    </citation>
    <scope>NUCLEOTIDE SEQUENCE</scope>
    <source>
        <strain evidence="2">C.B.Clarke</strain>
        <tissue evidence="2">Leaf</tissue>
    </source>
</reference>
<evidence type="ECO:0000313" key="2">
    <source>
        <dbReference type="EMBL" id="KAF3329051.1"/>
    </source>
</evidence>
<organism evidence="2 3">
    <name type="scientific">Carex littledalei</name>
    <dbReference type="NCBI Taxonomy" id="544730"/>
    <lineage>
        <taxon>Eukaryota</taxon>
        <taxon>Viridiplantae</taxon>
        <taxon>Streptophyta</taxon>
        <taxon>Embryophyta</taxon>
        <taxon>Tracheophyta</taxon>
        <taxon>Spermatophyta</taxon>
        <taxon>Magnoliopsida</taxon>
        <taxon>Liliopsida</taxon>
        <taxon>Poales</taxon>
        <taxon>Cyperaceae</taxon>
        <taxon>Cyperoideae</taxon>
        <taxon>Cariceae</taxon>
        <taxon>Carex</taxon>
        <taxon>Carex subgen. Euthyceras</taxon>
    </lineage>
</organism>
<feature type="region of interest" description="Disordered" evidence="1">
    <location>
        <begin position="28"/>
        <end position="52"/>
    </location>
</feature>
<gene>
    <name evidence="2" type="ORF">FCM35_KLT06129</name>
</gene>
<name>A0A833V8X1_9POAL</name>
<evidence type="ECO:0000313" key="3">
    <source>
        <dbReference type="Proteomes" id="UP000623129"/>
    </source>
</evidence>
<proteinExistence type="predicted"/>
<dbReference type="Proteomes" id="UP000623129">
    <property type="component" value="Unassembled WGS sequence"/>
</dbReference>
<comment type="caution">
    <text evidence="2">The sequence shown here is derived from an EMBL/GenBank/DDBJ whole genome shotgun (WGS) entry which is preliminary data.</text>
</comment>
<dbReference type="EMBL" id="SWLB01000015">
    <property type="protein sequence ID" value="KAF3329051.1"/>
    <property type="molecule type" value="Genomic_DNA"/>
</dbReference>
<sequence length="79" mass="8395">MPTVVGCCNNRGLAGWVRRGHFASVVAPPASSASPSAQELNPSDGYDREIVSPNWSNSQSHVEEGLSSCYYAMLDLPGL</sequence>
<accession>A0A833V8X1</accession>
<keyword evidence="3" id="KW-1185">Reference proteome</keyword>